<evidence type="ECO:0000313" key="2">
    <source>
        <dbReference type="Proteomes" id="UP000275456"/>
    </source>
</evidence>
<gene>
    <name evidence="1" type="ORF">EDD26_1514</name>
</gene>
<dbReference type="EMBL" id="RKHJ01000001">
    <property type="protein sequence ID" value="ROR66139.1"/>
    <property type="molecule type" value="Genomic_DNA"/>
</dbReference>
<proteinExistence type="predicted"/>
<dbReference type="NCBIfam" id="TIGR03544">
    <property type="entry name" value="DivI1A_domain"/>
    <property type="match status" value="1"/>
</dbReference>
<dbReference type="AlphaFoldDB" id="A0A3N2ASX9"/>
<dbReference type="RefSeq" id="WP_170165575.1">
    <property type="nucleotide sequence ID" value="NZ_RKHJ01000001.1"/>
</dbReference>
<organism evidence="1 2">
    <name type="scientific">Agrococcus jenensis</name>
    <dbReference type="NCBI Taxonomy" id="46353"/>
    <lineage>
        <taxon>Bacteria</taxon>
        <taxon>Bacillati</taxon>
        <taxon>Actinomycetota</taxon>
        <taxon>Actinomycetes</taxon>
        <taxon>Micrococcales</taxon>
        <taxon>Microbacteriaceae</taxon>
        <taxon>Agrococcus</taxon>
    </lineage>
</organism>
<dbReference type="InterPro" id="IPR019933">
    <property type="entry name" value="DivIVA_domain"/>
</dbReference>
<keyword evidence="2" id="KW-1185">Reference proteome</keyword>
<name>A0A3N2ASX9_9MICO</name>
<protein>
    <submittedName>
        <fullName evidence="1">DivIVA domain-containing protein</fullName>
    </submittedName>
</protein>
<dbReference type="Proteomes" id="UP000275456">
    <property type="component" value="Unassembled WGS sequence"/>
</dbReference>
<evidence type="ECO:0000313" key="1">
    <source>
        <dbReference type="EMBL" id="ROR66139.1"/>
    </source>
</evidence>
<comment type="caution">
    <text evidence="1">The sequence shown here is derived from an EMBL/GenBank/DDBJ whole genome shotgun (WGS) entry which is preliminary data.</text>
</comment>
<accession>A0A3N2ASX9</accession>
<sequence>MFTADDVLALTFPTGNSFVSGYAVDAVDRWLGRVAETLRAYEGQPDGEPLMRAADARAVRFPERRGEASYEPMPVDDAIDMIAATLAMHEAAAQR</sequence>
<reference evidence="1 2" key="1">
    <citation type="submission" date="2018-11" db="EMBL/GenBank/DDBJ databases">
        <title>Sequencing the genomes of 1000 actinobacteria strains.</title>
        <authorList>
            <person name="Klenk H.-P."/>
        </authorList>
    </citation>
    <scope>NUCLEOTIDE SEQUENCE [LARGE SCALE GENOMIC DNA]</scope>
    <source>
        <strain evidence="1 2">DSM 9580</strain>
    </source>
</reference>